<evidence type="ECO:0000313" key="2">
    <source>
        <dbReference type="Proteomes" id="UP000215086"/>
    </source>
</evidence>
<dbReference type="AlphaFoldDB" id="A0A286RL58"/>
<dbReference type="Proteomes" id="UP000215086">
    <property type="component" value="Chromosome"/>
</dbReference>
<organism evidence="1 2">
    <name type="scientific">Thermogutta terrifontis</name>
    <dbReference type="NCBI Taxonomy" id="1331910"/>
    <lineage>
        <taxon>Bacteria</taxon>
        <taxon>Pseudomonadati</taxon>
        <taxon>Planctomycetota</taxon>
        <taxon>Planctomycetia</taxon>
        <taxon>Pirellulales</taxon>
        <taxon>Thermoguttaceae</taxon>
        <taxon>Thermogutta</taxon>
    </lineage>
</organism>
<reference evidence="1 2" key="1">
    <citation type="journal article" name="Front. Microbiol.">
        <title>Sugar Metabolism of the First Thermophilic Planctomycete Thermogutta terrifontis: Comparative Genomic and Transcriptomic Approaches.</title>
        <authorList>
            <person name="Elcheninov A.G."/>
            <person name="Menzel P."/>
            <person name="Gudbergsdottir S.R."/>
            <person name="Slesarev A.I."/>
            <person name="Kadnikov V.V."/>
            <person name="Krogh A."/>
            <person name="Bonch-Osmolovskaya E.A."/>
            <person name="Peng X."/>
            <person name="Kublanov I.V."/>
        </authorList>
    </citation>
    <scope>NUCLEOTIDE SEQUENCE [LARGE SCALE GENOMIC DNA]</scope>
    <source>
        <strain evidence="1 2">R1</strain>
    </source>
</reference>
<sequence length="188" mass="20757">MGQCDHPAQGIISVRVVSLDVVDTGELPDQVIAERDRSLTVLVGPLKWLKCSFPPPDITGCSGTLKQATRKAKILRHYQGGPISPNSSKMNARNHIIAIIQPITQTTFRSKCQVLHISTKHAIVNMAVHIIPMGRNRLVHNIQLVAVIDHMHIFASTLRVRSSTNLRGPFIAAVLFRMPKHTSSLNAR</sequence>
<dbReference type="EMBL" id="CP018477">
    <property type="protein sequence ID" value="ASV76678.1"/>
    <property type="molecule type" value="Genomic_DNA"/>
</dbReference>
<name>A0A286RL58_9BACT</name>
<accession>A0A286RL58</accession>
<keyword evidence="2" id="KW-1185">Reference proteome</keyword>
<protein>
    <submittedName>
        <fullName evidence="1">Uncharacterized protein</fullName>
    </submittedName>
</protein>
<dbReference type="KEGG" id="ttf:THTE_4077"/>
<evidence type="ECO:0000313" key="1">
    <source>
        <dbReference type="EMBL" id="ASV76678.1"/>
    </source>
</evidence>
<gene>
    <name evidence="1" type="ORF">THTE_4077</name>
</gene>
<proteinExistence type="predicted"/>